<dbReference type="OrthoDB" id="2413380at2"/>
<reference evidence="1 2" key="1">
    <citation type="journal article" date="2016" name="Front. Microbiol.">
        <title>Comprehensive Phylogenetic Analysis of Bovine Non-aureus Staphylococci Species Based on Whole-Genome Sequencing.</title>
        <authorList>
            <person name="Naushad S."/>
            <person name="Barkema H.W."/>
            <person name="Luby C."/>
            <person name="Condas L.A."/>
            <person name="Nobrega D.B."/>
            <person name="Carson D.A."/>
            <person name="De Buck J."/>
        </authorList>
    </citation>
    <scope>NUCLEOTIDE SEQUENCE [LARGE SCALE GENOMIC DNA]</scope>
    <source>
        <strain evidence="1 2">SNUC 102</strain>
    </source>
</reference>
<dbReference type="AlphaFoldDB" id="A0A418IRG8"/>
<dbReference type="Proteomes" id="UP000285567">
    <property type="component" value="Unassembled WGS sequence"/>
</dbReference>
<evidence type="ECO:0000313" key="1">
    <source>
        <dbReference type="EMBL" id="RIN12407.1"/>
    </source>
</evidence>
<protein>
    <submittedName>
        <fullName evidence="1">Uncharacterized protein</fullName>
    </submittedName>
</protein>
<gene>
    <name evidence="1" type="ORF">BU097_02445</name>
</gene>
<comment type="caution">
    <text evidence="1">The sequence shown here is derived from an EMBL/GenBank/DDBJ whole genome shotgun (WGS) entry which is preliminary data.</text>
</comment>
<proteinExistence type="predicted"/>
<keyword evidence="2" id="KW-1185">Reference proteome</keyword>
<organism evidence="1 2">
    <name type="scientific">Staphylococcus xylosus</name>
    <dbReference type="NCBI Taxonomy" id="1288"/>
    <lineage>
        <taxon>Bacteria</taxon>
        <taxon>Bacillati</taxon>
        <taxon>Bacillota</taxon>
        <taxon>Bacilli</taxon>
        <taxon>Bacillales</taxon>
        <taxon>Staphylococcaceae</taxon>
        <taxon>Staphylococcus</taxon>
    </lineage>
</organism>
<sequence>MKDREYKDAWQKLKAQMLESYANYEGQKHINKNMGFHKILEGAQISLAPVLEEMDKLDGTNEFSNLLSDMEDE</sequence>
<evidence type="ECO:0000313" key="2">
    <source>
        <dbReference type="Proteomes" id="UP000285567"/>
    </source>
</evidence>
<dbReference type="RefSeq" id="WP_107557839.1">
    <property type="nucleotide sequence ID" value="NZ_QXUL01000007.1"/>
</dbReference>
<dbReference type="EMBL" id="QXUL01000007">
    <property type="protein sequence ID" value="RIN12407.1"/>
    <property type="molecule type" value="Genomic_DNA"/>
</dbReference>
<accession>A0A418IRG8</accession>
<name>A0A418IRG8_STAXY</name>